<dbReference type="GO" id="GO:0045842">
    <property type="term" value="P:positive regulation of mitotic metaphase/anaphase transition"/>
    <property type="evidence" value="ECO:0007669"/>
    <property type="project" value="TreeGrafter"/>
</dbReference>
<dbReference type="Proteomes" id="UP001460270">
    <property type="component" value="Unassembled WGS sequence"/>
</dbReference>
<dbReference type="GO" id="GO:0005680">
    <property type="term" value="C:anaphase-promoting complex"/>
    <property type="evidence" value="ECO:0007669"/>
    <property type="project" value="TreeGrafter"/>
</dbReference>
<feature type="region of interest" description="Disordered" evidence="3">
    <location>
        <begin position="227"/>
        <end position="253"/>
    </location>
</feature>
<dbReference type="PROSITE" id="PS50005">
    <property type="entry name" value="TPR"/>
    <property type="match status" value="2"/>
</dbReference>
<evidence type="ECO:0000256" key="3">
    <source>
        <dbReference type="SAM" id="MobiDB-lite"/>
    </source>
</evidence>
<keyword evidence="1 2" id="KW-0802">TPR repeat</keyword>
<organism evidence="4 5">
    <name type="scientific">Mugilogobius chulae</name>
    <name type="common">yellowstripe goby</name>
    <dbReference type="NCBI Taxonomy" id="88201"/>
    <lineage>
        <taxon>Eukaryota</taxon>
        <taxon>Metazoa</taxon>
        <taxon>Chordata</taxon>
        <taxon>Craniata</taxon>
        <taxon>Vertebrata</taxon>
        <taxon>Euteleostomi</taxon>
        <taxon>Actinopterygii</taxon>
        <taxon>Neopterygii</taxon>
        <taxon>Teleostei</taxon>
        <taxon>Neoteleostei</taxon>
        <taxon>Acanthomorphata</taxon>
        <taxon>Gobiaria</taxon>
        <taxon>Gobiiformes</taxon>
        <taxon>Gobioidei</taxon>
        <taxon>Gobiidae</taxon>
        <taxon>Gobionellinae</taxon>
        <taxon>Mugilogobius</taxon>
    </lineage>
</organism>
<dbReference type="Pfam" id="PF13181">
    <property type="entry name" value="TPR_8"/>
    <property type="match status" value="1"/>
</dbReference>
<accession>A0AAW0PYE4</accession>
<evidence type="ECO:0008006" key="6">
    <source>
        <dbReference type="Google" id="ProtNLM"/>
    </source>
</evidence>
<evidence type="ECO:0000313" key="5">
    <source>
        <dbReference type="Proteomes" id="UP001460270"/>
    </source>
</evidence>
<keyword evidence="5" id="KW-1185">Reference proteome</keyword>
<dbReference type="PANTHER" id="PTHR12558">
    <property type="entry name" value="CELL DIVISION CYCLE 16,23,27"/>
    <property type="match status" value="1"/>
</dbReference>
<dbReference type="Gene3D" id="1.25.40.10">
    <property type="entry name" value="Tetratricopeptide repeat domain"/>
    <property type="match status" value="2"/>
</dbReference>
<evidence type="ECO:0000256" key="1">
    <source>
        <dbReference type="ARBA" id="ARBA00022803"/>
    </source>
</evidence>
<dbReference type="PANTHER" id="PTHR12558:SF36">
    <property type="entry name" value="ANAPHASE-PROMOTING COMPLEX SUBUNIT 7"/>
    <property type="match status" value="1"/>
</dbReference>
<proteinExistence type="predicted"/>
<dbReference type="InterPro" id="IPR019734">
    <property type="entry name" value="TPR_rpt"/>
</dbReference>
<dbReference type="GO" id="GO:0016567">
    <property type="term" value="P:protein ubiquitination"/>
    <property type="evidence" value="ECO:0007669"/>
    <property type="project" value="TreeGrafter"/>
</dbReference>
<dbReference type="GO" id="GO:0051301">
    <property type="term" value="P:cell division"/>
    <property type="evidence" value="ECO:0007669"/>
    <property type="project" value="TreeGrafter"/>
</dbReference>
<dbReference type="EMBL" id="JBBPFD010000003">
    <property type="protein sequence ID" value="KAK7933251.1"/>
    <property type="molecule type" value="Genomic_DNA"/>
</dbReference>
<reference evidence="5" key="1">
    <citation type="submission" date="2024-04" db="EMBL/GenBank/DDBJ databases">
        <title>Salinicola lusitanus LLJ914,a marine bacterium isolated from the Okinawa Trough.</title>
        <authorList>
            <person name="Li J."/>
        </authorList>
    </citation>
    <scope>NUCLEOTIDE SEQUENCE [LARGE SCALE GENOMIC DNA]</scope>
</reference>
<dbReference type="InterPro" id="IPR011990">
    <property type="entry name" value="TPR-like_helical_dom_sf"/>
</dbReference>
<dbReference type="SMART" id="SM00028">
    <property type="entry name" value="TPR"/>
    <property type="match status" value="3"/>
</dbReference>
<feature type="repeat" description="TPR" evidence="2">
    <location>
        <begin position="187"/>
        <end position="220"/>
    </location>
</feature>
<sequence>MLDPYLIKGMDVYGYLMAREGHLEDVEVLGGRLFNISDQHAEPWVISGCHSFYSKRYSRALYLGAKAIQLNSNSVQALLLKGAALRNMGRVQEAIIHFREAMRLAPCRLDCYEDSGANAQTLTILATVCLEDPVTQEKAKTLLDKALAQRPDYTKAVVKKAELLSREQKYEEGIALLRNALANQSDCVLHRMLGDFLVAVNDYQEAMDQYSIALSLDPNDQKSLEGMQKMEKEESPQTPRLASLLHDNELRVH</sequence>
<dbReference type="AlphaFoldDB" id="A0AAW0PYE4"/>
<gene>
    <name evidence="4" type="ORF">WMY93_004147</name>
</gene>
<dbReference type="Pfam" id="PF13432">
    <property type="entry name" value="TPR_16"/>
    <property type="match status" value="1"/>
</dbReference>
<dbReference type="SUPFAM" id="SSF48452">
    <property type="entry name" value="TPR-like"/>
    <property type="match status" value="1"/>
</dbReference>
<name>A0AAW0PYE4_9GOBI</name>
<dbReference type="FunFam" id="1.25.40.10:FF:000068">
    <property type="entry name" value="Anaphase promoting complex subunit 7"/>
    <property type="match status" value="1"/>
</dbReference>
<evidence type="ECO:0000313" key="4">
    <source>
        <dbReference type="EMBL" id="KAK7933251.1"/>
    </source>
</evidence>
<evidence type="ECO:0000256" key="2">
    <source>
        <dbReference type="PROSITE-ProRule" id="PRU00339"/>
    </source>
</evidence>
<comment type="caution">
    <text evidence="4">The sequence shown here is derived from an EMBL/GenBank/DDBJ whole genome shotgun (WGS) entry which is preliminary data.</text>
</comment>
<protein>
    <recommendedName>
        <fullName evidence="6">Anaphase-promoting complex subunit 7</fullName>
    </recommendedName>
</protein>
<feature type="repeat" description="TPR" evidence="2">
    <location>
        <begin position="75"/>
        <end position="108"/>
    </location>
</feature>